<dbReference type="InterPro" id="IPR037518">
    <property type="entry name" value="MPN"/>
</dbReference>
<reference evidence="9" key="1">
    <citation type="submission" date="2015-07" db="EMBL/GenBank/DDBJ databases">
        <title>Near-Complete Genome Sequence of the Cellulolytic Bacterium Bacteroides (Pseudobacteroides) cellulosolvens ATCC 35603.</title>
        <authorList>
            <person name="Dassa B."/>
            <person name="Utturkar S.M."/>
            <person name="Klingeman D.M."/>
            <person name="Hurt R.A."/>
            <person name="Keller M."/>
            <person name="Xu J."/>
            <person name="Reddy Y.H.K."/>
            <person name="Borovok I."/>
            <person name="Grinberg I.R."/>
            <person name="Lamed R."/>
            <person name="Zhivin O."/>
            <person name="Bayer E.A."/>
            <person name="Brown S.D."/>
        </authorList>
    </citation>
    <scope>NUCLEOTIDE SEQUENCE [LARGE SCALE GENOMIC DNA]</scope>
    <source>
        <strain evidence="9">DSM 2933</strain>
    </source>
</reference>
<keyword evidence="3" id="KW-0479">Metal-binding</keyword>
<evidence type="ECO:0000256" key="4">
    <source>
        <dbReference type="ARBA" id="ARBA00022801"/>
    </source>
</evidence>
<dbReference type="Pfam" id="PF04002">
    <property type="entry name" value="RadC"/>
    <property type="match status" value="1"/>
</dbReference>
<dbReference type="PANTHER" id="PTHR30471:SF3">
    <property type="entry name" value="UPF0758 PROTEIN YEES-RELATED"/>
    <property type="match status" value="1"/>
</dbReference>
<dbReference type="PROSITE" id="PS50249">
    <property type="entry name" value="MPN"/>
    <property type="match status" value="1"/>
</dbReference>
<evidence type="ECO:0000256" key="6">
    <source>
        <dbReference type="ARBA" id="ARBA00023049"/>
    </source>
</evidence>
<evidence type="ECO:0000313" key="9">
    <source>
        <dbReference type="Proteomes" id="UP000036923"/>
    </source>
</evidence>
<name>A0A0L6JPZ4_9FIRM</name>
<evidence type="ECO:0000256" key="5">
    <source>
        <dbReference type="ARBA" id="ARBA00022833"/>
    </source>
</evidence>
<keyword evidence="2" id="KW-0645">Protease</keyword>
<keyword evidence="4" id="KW-0378">Hydrolase</keyword>
<organism evidence="8 9">
    <name type="scientific">Pseudobacteroides cellulosolvens ATCC 35603 = DSM 2933</name>
    <dbReference type="NCBI Taxonomy" id="398512"/>
    <lineage>
        <taxon>Bacteria</taxon>
        <taxon>Bacillati</taxon>
        <taxon>Bacillota</taxon>
        <taxon>Clostridia</taxon>
        <taxon>Eubacteriales</taxon>
        <taxon>Oscillospiraceae</taxon>
        <taxon>Pseudobacteroides</taxon>
    </lineage>
</organism>
<dbReference type="STRING" id="398512.Bccel_3021"/>
<keyword evidence="5" id="KW-0862">Zinc</keyword>
<dbReference type="InterPro" id="IPR001405">
    <property type="entry name" value="UPF0758"/>
</dbReference>
<dbReference type="PANTHER" id="PTHR30471">
    <property type="entry name" value="DNA REPAIR PROTEIN RADC"/>
    <property type="match status" value="1"/>
</dbReference>
<dbReference type="CDD" id="cd08071">
    <property type="entry name" value="MPN_DUF2466"/>
    <property type="match status" value="1"/>
</dbReference>
<evidence type="ECO:0000313" key="8">
    <source>
        <dbReference type="EMBL" id="KNY27750.1"/>
    </source>
</evidence>
<keyword evidence="9" id="KW-1185">Reference proteome</keyword>
<dbReference type="eggNOG" id="COG2003">
    <property type="taxonomic scope" value="Bacteria"/>
</dbReference>
<dbReference type="RefSeq" id="WP_028308395.1">
    <property type="nucleotide sequence ID" value="NZ_JQKC01000035.1"/>
</dbReference>
<dbReference type="OrthoDB" id="9804482at2"/>
<accession>A0A0L6JPZ4</accession>
<evidence type="ECO:0000256" key="1">
    <source>
        <dbReference type="ARBA" id="ARBA00010243"/>
    </source>
</evidence>
<dbReference type="Proteomes" id="UP000036923">
    <property type="component" value="Unassembled WGS sequence"/>
</dbReference>
<protein>
    <submittedName>
        <fullName evidence="8">RadC-like JAB domain containing protein</fullName>
    </submittedName>
</protein>
<dbReference type="EMBL" id="LGTC01000001">
    <property type="protein sequence ID" value="KNY27750.1"/>
    <property type="molecule type" value="Genomic_DNA"/>
</dbReference>
<comment type="caution">
    <text evidence="8">The sequence shown here is derived from an EMBL/GenBank/DDBJ whole genome shotgun (WGS) entry which is preliminary data.</text>
</comment>
<sequence length="260" mass="29354">MKKKYDEAYASSFIKGLTRLTGISESKLKKYAAENNLFNVLEHPNIIEPNKQQLEKIYVLNEFISTYKLLKLQEKENKIVLNSSTVAGEYFVSLLGGIKDREKFMAAFLDSGNNIIETRTFSEGSIGEAVVYPRMILKAALDCDCKSIILAHNHPGGSLNPSIQDRDITEKLVSIFAPLQISVVDHIIVANINYHSMAERGSIPHPSPHVSYDAIPLSDRKMAKEEIMGFNADMLNKDDLELDSMYCFEQDGEEEDEWEI</sequence>
<evidence type="ECO:0000256" key="3">
    <source>
        <dbReference type="ARBA" id="ARBA00022723"/>
    </source>
</evidence>
<evidence type="ECO:0000259" key="7">
    <source>
        <dbReference type="PROSITE" id="PS50249"/>
    </source>
</evidence>
<dbReference type="GO" id="GO:0008237">
    <property type="term" value="F:metallopeptidase activity"/>
    <property type="evidence" value="ECO:0007669"/>
    <property type="project" value="UniProtKB-KW"/>
</dbReference>
<gene>
    <name evidence="8" type="ORF">Bccel_3021</name>
</gene>
<dbReference type="GO" id="GO:0046872">
    <property type="term" value="F:metal ion binding"/>
    <property type="evidence" value="ECO:0007669"/>
    <property type="project" value="UniProtKB-KW"/>
</dbReference>
<keyword evidence="6" id="KW-0482">Metalloprotease</keyword>
<dbReference type="AlphaFoldDB" id="A0A0L6JPZ4"/>
<dbReference type="Gene3D" id="3.40.140.10">
    <property type="entry name" value="Cytidine Deaminase, domain 2"/>
    <property type="match status" value="1"/>
</dbReference>
<proteinExistence type="inferred from homology"/>
<evidence type="ECO:0000256" key="2">
    <source>
        <dbReference type="ARBA" id="ARBA00022670"/>
    </source>
</evidence>
<dbReference type="PATRIC" id="fig|398512.5.peg.3170"/>
<dbReference type="GO" id="GO:0006508">
    <property type="term" value="P:proteolysis"/>
    <property type="evidence" value="ECO:0007669"/>
    <property type="project" value="UniProtKB-KW"/>
</dbReference>
<feature type="domain" description="MPN" evidence="7">
    <location>
        <begin position="80"/>
        <end position="203"/>
    </location>
</feature>
<comment type="similarity">
    <text evidence="1">Belongs to the UPF0758 family.</text>
</comment>
<dbReference type="InterPro" id="IPR025657">
    <property type="entry name" value="RadC_JAB"/>
</dbReference>